<protein>
    <submittedName>
        <fullName evidence="2">Acyl--CoA ligase</fullName>
    </submittedName>
</protein>
<reference evidence="2 3" key="1">
    <citation type="submission" date="2021-07" db="EMBL/GenBank/DDBJ databases">
        <title>Whole Genome Sequence of Nocardia Iowensis.</title>
        <authorList>
            <person name="Lamm A."/>
            <person name="Collins-Fairclough A.M."/>
            <person name="Bunk B."/>
            <person name="Sproer C."/>
        </authorList>
    </citation>
    <scope>NUCLEOTIDE SEQUENCE [LARGE SCALE GENOMIC DNA]</scope>
    <source>
        <strain evidence="2 3">NRRL 5646</strain>
    </source>
</reference>
<name>A0ABX8RFJ2_NOCIO</name>
<keyword evidence="2" id="KW-0436">Ligase</keyword>
<dbReference type="PANTHER" id="PTHR43767">
    <property type="entry name" value="LONG-CHAIN-FATTY-ACID--COA LIGASE"/>
    <property type="match status" value="1"/>
</dbReference>
<dbReference type="Pfam" id="PF00501">
    <property type="entry name" value="AMP-binding"/>
    <property type="match status" value="1"/>
</dbReference>
<dbReference type="Proteomes" id="UP000694257">
    <property type="component" value="Chromosome"/>
</dbReference>
<dbReference type="PANTHER" id="PTHR43767:SF1">
    <property type="entry name" value="NONRIBOSOMAL PEPTIDE SYNTHASE PES1 (EUROFUNG)-RELATED"/>
    <property type="match status" value="1"/>
</dbReference>
<gene>
    <name evidence="2" type="ORF">KV110_22445</name>
</gene>
<accession>A0ABX8RFJ2</accession>
<proteinExistence type="predicted"/>
<keyword evidence="3" id="KW-1185">Reference proteome</keyword>
<dbReference type="GO" id="GO:0016874">
    <property type="term" value="F:ligase activity"/>
    <property type="evidence" value="ECO:0007669"/>
    <property type="project" value="UniProtKB-KW"/>
</dbReference>
<evidence type="ECO:0000313" key="3">
    <source>
        <dbReference type="Proteomes" id="UP000694257"/>
    </source>
</evidence>
<sequence>MAAARFPDQRIVLQRPADIAPEGGVEYTFSRWAGLVDEAAAALRAAGVRAWDRVAIMKANHPDVQVIGCAAAKLGAIPFQLAWNHGTEVAETLLRRLDRPFLVTDPGRLELAWPGGARAALAALTKSTVLIGGRGDGVVSYADLRGSAPAPTMLRDWTEPMVATHTSGTTGFPKFALHSAESMHALTHVETENWFLQGFRSSDVWAYLDPYFHQRTVTALMALATTGPKLVAISDIPDPGIAELFVAHKPTVVDMLPNIYLALEPMARDQPGLFENVRFYINSFDAIHTRTMRAFLAASKAPMPFWIQSWSQTENGVLVFRPYVRPMVRRVGKYPPPTQQLGWPLPTVAKVRAVDPHTGKQVPRGQVGLIEINQPGRCLDYVGESDRHRNKVDGWWWNTGDLGIISRWGSVRLVDREIDRIRGASGIAMEDVLLDRLPETSEVVVLARPNTLPVPVYSTYDGAAIAPDRWSAAAAGLPPLGEPIHLDWAKIPRTATWKVRRVELRHQLFGEPALGLGNWT</sequence>
<dbReference type="InterPro" id="IPR000873">
    <property type="entry name" value="AMP-dep_synth/lig_dom"/>
</dbReference>
<evidence type="ECO:0000259" key="1">
    <source>
        <dbReference type="Pfam" id="PF00501"/>
    </source>
</evidence>
<organism evidence="2 3">
    <name type="scientific">Nocardia iowensis</name>
    <dbReference type="NCBI Taxonomy" id="204891"/>
    <lineage>
        <taxon>Bacteria</taxon>
        <taxon>Bacillati</taxon>
        <taxon>Actinomycetota</taxon>
        <taxon>Actinomycetes</taxon>
        <taxon>Mycobacteriales</taxon>
        <taxon>Nocardiaceae</taxon>
        <taxon>Nocardia</taxon>
    </lineage>
</organism>
<evidence type="ECO:0000313" key="2">
    <source>
        <dbReference type="EMBL" id="QXN88363.1"/>
    </source>
</evidence>
<dbReference type="InterPro" id="IPR050237">
    <property type="entry name" value="ATP-dep_AMP-bd_enzyme"/>
</dbReference>
<feature type="domain" description="AMP-dependent synthetase/ligase" evidence="1">
    <location>
        <begin position="2"/>
        <end position="376"/>
    </location>
</feature>
<dbReference type="EMBL" id="CP078145">
    <property type="protein sequence ID" value="QXN88363.1"/>
    <property type="molecule type" value="Genomic_DNA"/>
</dbReference>